<keyword evidence="1" id="KW-0812">Transmembrane</keyword>
<evidence type="ECO:0000256" key="1">
    <source>
        <dbReference type="SAM" id="Phobius"/>
    </source>
</evidence>
<dbReference type="Proteomes" id="UP000194933">
    <property type="component" value="Unassembled WGS sequence"/>
</dbReference>
<dbReference type="STRING" id="1987383.A5844_002013"/>
<organism evidence="2 3">
    <name type="scientific">Candidatus Enterococcus wittei</name>
    <dbReference type="NCBI Taxonomy" id="1987383"/>
    <lineage>
        <taxon>Bacteria</taxon>
        <taxon>Bacillati</taxon>
        <taxon>Bacillota</taxon>
        <taxon>Bacilli</taxon>
        <taxon>Lactobacillales</taxon>
        <taxon>Enterococcaceae</taxon>
        <taxon>Enterococcus</taxon>
    </lineage>
</organism>
<protein>
    <submittedName>
        <fullName evidence="2">Uncharacterized protein</fullName>
    </submittedName>
</protein>
<dbReference type="AlphaFoldDB" id="A0A242JYB4"/>
<proteinExistence type="predicted"/>
<evidence type="ECO:0000313" key="3">
    <source>
        <dbReference type="Proteomes" id="UP000194933"/>
    </source>
</evidence>
<keyword evidence="1" id="KW-1133">Transmembrane helix</keyword>
<feature type="transmembrane region" description="Helical" evidence="1">
    <location>
        <begin position="102"/>
        <end position="122"/>
    </location>
</feature>
<name>A0A242JYB4_9ENTE</name>
<keyword evidence="3" id="KW-1185">Reference proteome</keyword>
<dbReference type="RefSeq" id="WP_086285071.1">
    <property type="nucleotide sequence ID" value="NZ_NGMO01000003.1"/>
</dbReference>
<evidence type="ECO:0000313" key="2">
    <source>
        <dbReference type="EMBL" id="OTP10314.1"/>
    </source>
</evidence>
<dbReference type="EMBL" id="NGMO01000003">
    <property type="protein sequence ID" value="OTP10314.1"/>
    <property type="molecule type" value="Genomic_DNA"/>
</dbReference>
<feature type="transmembrane region" description="Helical" evidence="1">
    <location>
        <begin position="134"/>
        <end position="153"/>
    </location>
</feature>
<comment type="caution">
    <text evidence="2">The sequence shown here is derived from an EMBL/GenBank/DDBJ whole genome shotgun (WGS) entry which is preliminary data.</text>
</comment>
<gene>
    <name evidence="2" type="ORF">A5844_002013</name>
</gene>
<sequence>MVQSAVFNDWLFRYGYIYRYRLSDRSKRKFLKALVMDIAQIRKDIQVIEYDQQRKAVSRNVYVGDIATAKRVICTYYDTPPQHVGDYPFFDRQKQGRQTTRFISISTLVTIFIGLSVTWFYSQNTPKDLVFFSWPMFFIAFAFALYFIFLSRVTKGMLRQRNLTRNTSSVLALLLLIQNNARKDTAFAFIDEGSYGERGLEVLLDSTNEKATIFYLDSIGAKAPLHALGKGFDIEELTRLGITHGVSQKNKISYVFSGDQKENNHYYLSKKALRQKEMNTENLNKVIALFQ</sequence>
<keyword evidence="1" id="KW-0472">Membrane</keyword>
<accession>A0A242JYB4</accession>
<reference evidence="2 3" key="1">
    <citation type="submission" date="2017-05" db="EMBL/GenBank/DDBJ databases">
        <title>The Genome Sequence of Enterococcus sp. 10A9_DIV0425.</title>
        <authorList>
            <consortium name="The Broad Institute Genomics Platform"/>
            <consortium name="The Broad Institute Genomic Center for Infectious Diseases"/>
            <person name="Earl A."/>
            <person name="Manson A."/>
            <person name="Schwartman J."/>
            <person name="Gilmore M."/>
            <person name="Abouelleil A."/>
            <person name="Cao P."/>
            <person name="Chapman S."/>
            <person name="Cusick C."/>
            <person name="Shea T."/>
            <person name="Young S."/>
            <person name="Neafsey D."/>
            <person name="Nusbaum C."/>
            <person name="Birren B."/>
        </authorList>
    </citation>
    <scope>NUCLEOTIDE SEQUENCE [LARGE SCALE GENOMIC DNA]</scope>
    <source>
        <strain evidence="2 3">10A9_DIV0425</strain>
    </source>
</reference>